<protein>
    <submittedName>
        <fullName evidence="1">Bacterial transferase hexapeptide</fullName>
    </submittedName>
</protein>
<dbReference type="GO" id="GO:0016740">
    <property type="term" value="F:transferase activity"/>
    <property type="evidence" value="ECO:0007669"/>
    <property type="project" value="UniProtKB-KW"/>
</dbReference>
<sequence>MKIFTQADFETLTRDDDGFLYLSSGDWSKVNFNYADTLAFANNCELGDDCELGKWCILSVGCSLENGKVQNCNRRRLRSRRMLV</sequence>
<accession>A0A8S5SHM4</accession>
<reference evidence="1" key="1">
    <citation type="journal article" date="2021" name="Proc. Natl. Acad. Sci. U.S.A.">
        <title>A Catalog of Tens of Thousands of Viruses from Human Metagenomes Reveals Hidden Associations with Chronic Diseases.</title>
        <authorList>
            <person name="Tisza M.J."/>
            <person name="Buck C.B."/>
        </authorList>
    </citation>
    <scope>NUCLEOTIDE SEQUENCE</scope>
    <source>
        <strain evidence="1">CtzyE57</strain>
    </source>
</reference>
<evidence type="ECO:0000313" key="1">
    <source>
        <dbReference type="EMBL" id="DAF50122.1"/>
    </source>
</evidence>
<proteinExistence type="predicted"/>
<organism evidence="1">
    <name type="scientific">Siphoviridae sp. ctzyE57</name>
    <dbReference type="NCBI Taxonomy" id="2827982"/>
    <lineage>
        <taxon>Viruses</taxon>
        <taxon>Duplodnaviria</taxon>
        <taxon>Heunggongvirae</taxon>
        <taxon>Uroviricota</taxon>
        <taxon>Caudoviricetes</taxon>
    </lineage>
</organism>
<keyword evidence="1" id="KW-0808">Transferase</keyword>
<name>A0A8S5SHM4_9CAUD</name>
<dbReference type="EMBL" id="BK032592">
    <property type="protein sequence ID" value="DAF50122.1"/>
    <property type="molecule type" value="Genomic_DNA"/>
</dbReference>